<dbReference type="Proteomes" id="UP001469365">
    <property type="component" value="Unassembled WGS sequence"/>
</dbReference>
<sequence length="151" mass="17232">MATEQIQAKLPQPYALWIEFARSKGADDELLLKALDKGDREFLESFNSVFKVEGLLEYAAEHPERVRRAISEGYEFTFLTVNGLKFLLEARFGFPREGAYEVKEGSLGPLQLKSDGIEWLQQRLPSFWSIRVQGTVADDSIVYLDRLNAEV</sequence>
<proteinExistence type="predicted"/>
<evidence type="ECO:0000313" key="1">
    <source>
        <dbReference type="EMBL" id="MEK8127741.1"/>
    </source>
</evidence>
<evidence type="ECO:0000313" key="2">
    <source>
        <dbReference type="Proteomes" id="UP001469365"/>
    </source>
</evidence>
<organism evidence="1 2">
    <name type="scientific">Paenibacillus filicis</name>
    <dbReference type="NCBI Taxonomy" id="669464"/>
    <lineage>
        <taxon>Bacteria</taxon>
        <taxon>Bacillati</taxon>
        <taxon>Bacillota</taxon>
        <taxon>Bacilli</taxon>
        <taxon>Bacillales</taxon>
        <taxon>Paenibacillaceae</taxon>
        <taxon>Paenibacillus</taxon>
    </lineage>
</organism>
<keyword evidence="2" id="KW-1185">Reference proteome</keyword>
<comment type="caution">
    <text evidence="1">The sequence shown here is derived from an EMBL/GenBank/DDBJ whole genome shotgun (WGS) entry which is preliminary data.</text>
</comment>
<dbReference type="RefSeq" id="WP_341414792.1">
    <property type="nucleotide sequence ID" value="NZ_JBBPCC010000003.1"/>
</dbReference>
<dbReference type="EMBL" id="JBBPCC010000003">
    <property type="protein sequence ID" value="MEK8127741.1"/>
    <property type="molecule type" value="Genomic_DNA"/>
</dbReference>
<protein>
    <recommendedName>
        <fullName evidence="3">DUF2507 domain-containing protein</fullName>
    </recommendedName>
</protein>
<reference evidence="1 2" key="1">
    <citation type="submission" date="2024-04" db="EMBL/GenBank/DDBJ databases">
        <title>draft genome sequnece of Paenibacillus filicis.</title>
        <authorList>
            <person name="Kim D.-U."/>
        </authorList>
    </citation>
    <scope>NUCLEOTIDE SEQUENCE [LARGE SCALE GENOMIC DNA]</scope>
    <source>
        <strain evidence="1 2">KACC14197</strain>
    </source>
</reference>
<name>A0ABU9DHK4_9BACL</name>
<gene>
    <name evidence="1" type="ORF">WMW72_07400</name>
</gene>
<accession>A0ABU9DHK4</accession>
<evidence type="ECO:0008006" key="3">
    <source>
        <dbReference type="Google" id="ProtNLM"/>
    </source>
</evidence>